<gene>
    <name evidence="1" type="ORF">MMF94_41660</name>
</gene>
<evidence type="ECO:0000313" key="2">
    <source>
        <dbReference type="Proteomes" id="UP001299970"/>
    </source>
</evidence>
<evidence type="ECO:0008006" key="3">
    <source>
        <dbReference type="Google" id="ProtNLM"/>
    </source>
</evidence>
<organism evidence="1 2">
    <name type="scientific">Pseudonocardia alaniniphila</name>
    <dbReference type="NCBI Taxonomy" id="75291"/>
    <lineage>
        <taxon>Bacteria</taxon>
        <taxon>Bacillati</taxon>
        <taxon>Actinomycetota</taxon>
        <taxon>Actinomycetes</taxon>
        <taxon>Pseudonocardiales</taxon>
        <taxon>Pseudonocardiaceae</taxon>
        <taxon>Pseudonocardia</taxon>
    </lineage>
</organism>
<dbReference type="EMBL" id="JAKXMK010000061">
    <property type="protein sequence ID" value="MCH6172223.1"/>
    <property type="molecule type" value="Genomic_DNA"/>
</dbReference>
<protein>
    <recommendedName>
        <fullName evidence="3">Lsr2 protein</fullName>
    </recommendedName>
</protein>
<proteinExistence type="predicted"/>
<dbReference type="Proteomes" id="UP001299970">
    <property type="component" value="Unassembled WGS sequence"/>
</dbReference>
<accession>A0ABS9TV34</accession>
<dbReference type="RefSeq" id="WP_241043029.1">
    <property type="nucleotide sequence ID" value="NZ_BAAAJF010000070.1"/>
</dbReference>
<keyword evidence="2" id="KW-1185">Reference proteome</keyword>
<comment type="caution">
    <text evidence="1">The sequence shown here is derived from an EMBL/GenBank/DDBJ whole genome shotgun (WGS) entry which is preliminary data.</text>
</comment>
<name>A0ABS9TV34_9PSEU</name>
<sequence length="164" mass="18461">MAETNVSKLPLSIQGEQGDAAGGWFQMDQDDVDAYVDRSPDGVLICRERGRHWWPTIREAGIVFSDVDESSGLFIRRLECKSCNLAVRKEWWEAVRRGKATRYYPVTSSLEYREGPEGERYLGPQGRGHMTARQVRESLASTVLAGQSPAAMRKAIKRERNAAT</sequence>
<evidence type="ECO:0000313" key="1">
    <source>
        <dbReference type="EMBL" id="MCH6172223.1"/>
    </source>
</evidence>
<reference evidence="1 2" key="1">
    <citation type="submission" date="2022-03" db="EMBL/GenBank/DDBJ databases">
        <title>Pseudonocardia alaer sp. nov., a novel actinomycete isolated from reed forest soil.</title>
        <authorList>
            <person name="Wang L."/>
        </authorList>
    </citation>
    <scope>NUCLEOTIDE SEQUENCE [LARGE SCALE GENOMIC DNA]</scope>
    <source>
        <strain evidence="1 2">Y-16303</strain>
    </source>
</reference>